<dbReference type="Gene3D" id="1.10.357.10">
    <property type="entry name" value="Tetracycline Repressor, domain 2"/>
    <property type="match status" value="1"/>
</dbReference>
<dbReference type="SUPFAM" id="SSF46689">
    <property type="entry name" value="Homeodomain-like"/>
    <property type="match status" value="1"/>
</dbReference>
<accession>A0ABN2L5T3</accession>
<dbReference type="RefSeq" id="WP_344069180.1">
    <property type="nucleotide sequence ID" value="NZ_BAAAPN010000105.1"/>
</dbReference>
<evidence type="ECO:0000256" key="2">
    <source>
        <dbReference type="PROSITE-ProRule" id="PRU00335"/>
    </source>
</evidence>
<name>A0ABN2L5T3_9MICO</name>
<dbReference type="PANTHER" id="PTHR30055:SF158">
    <property type="entry name" value="POSSIBLE TRANSCRIPTIONAL REGULATORY PROTEIN (PROBABLY TETR-FAMILY)"/>
    <property type="match status" value="1"/>
</dbReference>
<comment type="caution">
    <text evidence="5">The sequence shown here is derived from an EMBL/GenBank/DDBJ whole genome shotgun (WGS) entry which is preliminary data.</text>
</comment>
<protein>
    <submittedName>
        <fullName evidence="5">TetR/AcrR family transcriptional regulator</fullName>
    </submittedName>
</protein>
<feature type="compositionally biased region" description="Low complexity" evidence="3">
    <location>
        <begin position="14"/>
        <end position="23"/>
    </location>
</feature>
<dbReference type="InterPro" id="IPR050109">
    <property type="entry name" value="HTH-type_TetR-like_transc_reg"/>
</dbReference>
<dbReference type="SUPFAM" id="SSF48498">
    <property type="entry name" value="Tetracyclin repressor-like, C-terminal domain"/>
    <property type="match status" value="1"/>
</dbReference>
<feature type="region of interest" description="Disordered" evidence="3">
    <location>
        <begin position="1"/>
        <end position="27"/>
    </location>
</feature>
<dbReference type="PROSITE" id="PS50977">
    <property type="entry name" value="HTH_TETR_2"/>
    <property type="match status" value="1"/>
</dbReference>
<proteinExistence type="predicted"/>
<organism evidence="5 6">
    <name type="scientific">Nostocoides vanveenii</name>
    <dbReference type="NCBI Taxonomy" id="330835"/>
    <lineage>
        <taxon>Bacteria</taxon>
        <taxon>Bacillati</taxon>
        <taxon>Actinomycetota</taxon>
        <taxon>Actinomycetes</taxon>
        <taxon>Micrococcales</taxon>
        <taxon>Intrasporangiaceae</taxon>
        <taxon>Nostocoides</taxon>
    </lineage>
</organism>
<evidence type="ECO:0000259" key="4">
    <source>
        <dbReference type="PROSITE" id="PS50977"/>
    </source>
</evidence>
<dbReference type="InterPro" id="IPR001647">
    <property type="entry name" value="HTH_TetR"/>
</dbReference>
<evidence type="ECO:0000256" key="3">
    <source>
        <dbReference type="SAM" id="MobiDB-lite"/>
    </source>
</evidence>
<dbReference type="InterPro" id="IPR036271">
    <property type="entry name" value="Tet_transcr_reg_TetR-rel_C_sf"/>
</dbReference>
<feature type="domain" description="HTH tetR-type" evidence="4">
    <location>
        <begin position="28"/>
        <end position="88"/>
    </location>
</feature>
<dbReference type="Proteomes" id="UP001501475">
    <property type="component" value="Unassembled WGS sequence"/>
</dbReference>
<feature type="DNA-binding region" description="H-T-H motif" evidence="2">
    <location>
        <begin position="51"/>
        <end position="70"/>
    </location>
</feature>
<evidence type="ECO:0000256" key="1">
    <source>
        <dbReference type="ARBA" id="ARBA00023125"/>
    </source>
</evidence>
<dbReference type="EMBL" id="BAAAPN010000105">
    <property type="protein sequence ID" value="GAA1776346.1"/>
    <property type="molecule type" value="Genomic_DNA"/>
</dbReference>
<dbReference type="Pfam" id="PF00440">
    <property type="entry name" value="TetR_N"/>
    <property type="match status" value="1"/>
</dbReference>
<keyword evidence="1 2" id="KW-0238">DNA-binding</keyword>
<reference evidence="5 6" key="1">
    <citation type="journal article" date="2019" name="Int. J. Syst. Evol. Microbiol.">
        <title>The Global Catalogue of Microorganisms (GCM) 10K type strain sequencing project: providing services to taxonomists for standard genome sequencing and annotation.</title>
        <authorList>
            <consortium name="The Broad Institute Genomics Platform"/>
            <consortium name="The Broad Institute Genome Sequencing Center for Infectious Disease"/>
            <person name="Wu L."/>
            <person name="Ma J."/>
        </authorList>
    </citation>
    <scope>NUCLEOTIDE SEQUENCE [LARGE SCALE GENOMIC DNA]</scope>
    <source>
        <strain evidence="5 6">JCM 15591</strain>
    </source>
</reference>
<evidence type="ECO:0000313" key="5">
    <source>
        <dbReference type="EMBL" id="GAA1776346.1"/>
    </source>
</evidence>
<sequence length="224" mass="24629">MDERTANRPRGRRGPAPGTSRGPRLPRAEREAQLIQVAEEIFSVHGYHGTTMEAVAEAASVTKPVIYDLFGSKDGLLAACLAKTRAELFALLREAWRGLTVNDLEAGFRIGILTFFRFIDTHAALWHLIAVEGPSSPGAYETMQETRLLHAREIAATFNSLPSLSKIPPVFVEGLSEGVIGACERVAAWRSTRPDVTAEFATELVMMMTWHGMSQFVEQFTASP</sequence>
<gene>
    <name evidence="5" type="ORF">GCM10009810_36800</name>
</gene>
<dbReference type="InterPro" id="IPR009057">
    <property type="entry name" value="Homeodomain-like_sf"/>
</dbReference>
<dbReference type="PANTHER" id="PTHR30055">
    <property type="entry name" value="HTH-TYPE TRANSCRIPTIONAL REGULATOR RUTR"/>
    <property type="match status" value="1"/>
</dbReference>
<dbReference type="PRINTS" id="PR00455">
    <property type="entry name" value="HTHTETR"/>
</dbReference>
<evidence type="ECO:0000313" key="6">
    <source>
        <dbReference type="Proteomes" id="UP001501475"/>
    </source>
</evidence>
<keyword evidence="6" id="KW-1185">Reference proteome</keyword>